<sequence length="226" mass="25780">MNDSDKERKIAVCNERIRYFGNKIAASTERPVLNSISEDVQTKSIDIQNQGNNDDYPSSDEEDSVEDFSRNVSRKQLKSLKGILKEVLFNSEKKIISATELQLQLSNLSNREDDVCLKIITFLRPYIPQKECFHMIIHQLPLVLLANDILIKTGNTSHTRKICPLSSLSQTSSLRVDGSSLYHIMTRADPISLDIFDYVGYTFQSEEDARRQQDAIFGSIFDIKKN</sequence>
<comment type="caution">
    <text evidence="2">The sequence shown here is derived from an EMBL/GenBank/DDBJ whole genome shotgun (WGS) entry which is preliminary data.</text>
</comment>
<reference evidence="2 3" key="1">
    <citation type="submission" date="2024-04" db="EMBL/GenBank/DDBJ databases">
        <title>genome sequences of Mucor flavus KT1a and Helicostylum pulchrum KT1b strains isolation_sourced from the surface of a dry-aged beef.</title>
        <authorList>
            <person name="Toyotome T."/>
            <person name="Hosono M."/>
            <person name="Torimaru M."/>
            <person name="Fukuda K."/>
            <person name="Mikami N."/>
        </authorList>
    </citation>
    <scope>NUCLEOTIDE SEQUENCE [LARGE SCALE GENOMIC DNA]</scope>
    <source>
        <strain evidence="2 3">KT1b</strain>
    </source>
</reference>
<accession>A0ABP9XJ28</accession>
<dbReference type="Proteomes" id="UP001476247">
    <property type="component" value="Unassembled WGS sequence"/>
</dbReference>
<gene>
    <name evidence="2" type="ORF">HPULCUR_000125</name>
</gene>
<feature type="compositionally biased region" description="Polar residues" evidence="1">
    <location>
        <begin position="43"/>
        <end position="53"/>
    </location>
</feature>
<organism evidence="2 3">
    <name type="scientific">Helicostylum pulchrum</name>
    <dbReference type="NCBI Taxonomy" id="562976"/>
    <lineage>
        <taxon>Eukaryota</taxon>
        <taxon>Fungi</taxon>
        <taxon>Fungi incertae sedis</taxon>
        <taxon>Mucoromycota</taxon>
        <taxon>Mucoromycotina</taxon>
        <taxon>Mucoromycetes</taxon>
        <taxon>Mucorales</taxon>
        <taxon>Mucorineae</taxon>
        <taxon>Mucoraceae</taxon>
        <taxon>Helicostylum</taxon>
    </lineage>
</organism>
<protein>
    <submittedName>
        <fullName evidence="2">Uncharacterized protein</fullName>
    </submittedName>
</protein>
<evidence type="ECO:0000256" key="1">
    <source>
        <dbReference type="SAM" id="MobiDB-lite"/>
    </source>
</evidence>
<feature type="region of interest" description="Disordered" evidence="1">
    <location>
        <begin position="43"/>
        <end position="65"/>
    </location>
</feature>
<keyword evidence="3" id="KW-1185">Reference proteome</keyword>
<evidence type="ECO:0000313" key="3">
    <source>
        <dbReference type="Proteomes" id="UP001476247"/>
    </source>
</evidence>
<proteinExistence type="predicted"/>
<dbReference type="EMBL" id="BAABUJ010000004">
    <property type="protein sequence ID" value="GAA5794779.1"/>
    <property type="molecule type" value="Genomic_DNA"/>
</dbReference>
<name>A0ABP9XJ28_9FUNG</name>
<evidence type="ECO:0000313" key="2">
    <source>
        <dbReference type="EMBL" id="GAA5794779.1"/>
    </source>
</evidence>